<evidence type="ECO:0000256" key="3">
    <source>
        <dbReference type="ARBA" id="ARBA00022729"/>
    </source>
</evidence>
<keyword evidence="3" id="KW-0732">Signal</keyword>
<comment type="caution">
    <text evidence="4">The sequence shown here is derived from an EMBL/GenBank/DDBJ whole genome shotgun (WGS) entry which is preliminary data.</text>
</comment>
<gene>
    <name evidence="4" type="ORF">BJX63DRAFT_438602</name>
</gene>
<evidence type="ECO:0000313" key="4">
    <source>
        <dbReference type="EMBL" id="KAL2801663.1"/>
    </source>
</evidence>
<comment type="subcellular location">
    <subcellularLocation>
        <location evidence="1">Secreted</location>
    </subcellularLocation>
</comment>
<evidence type="ECO:0000256" key="1">
    <source>
        <dbReference type="ARBA" id="ARBA00004613"/>
    </source>
</evidence>
<protein>
    <submittedName>
        <fullName evidence="4">Uncharacterized protein</fullName>
    </submittedName>
</protein>
<name>A0ABR4GRG3_9EURO</name>
<dbReference type="InterPro" id="IPR011050">
    <property type="entry name" value="Pectin_lyase_fold/virulence"/>
</dbReference>
<dbReference type="EMBL" id="JBFXLT010000272">
    <property type="protein sequence ID" value="KAL2801663.1"/>
    <property type="molecule type" value="Genomic_DNA"/>
</dbReference>
<keyword evidence="5" id="KW-1185">Reference proteome</keyword>
<accession>A0ABR4GRG3</accession>
<evidence type="ECO:0000313" key="5">
    <source>
        <dbReference type="Proteomes" id="UP001610334"/>
    </source>
</evidence>
<proteinExistence type="predicted"/>
<organism evidence="4 5">
    <name type="scientific">Aspergillus granulosus</name>
    <dbReference type="NCBI Taxonomy" id="176169"/>
    <lineage>
        <taxon>Eukaryota</taxon>
        <taxon>Fungi</taxon>
        <taxon>Dikarya</taxon>
        <taxon>Ascomycota</taxon>
        <taxon>Pezizomycotina</taxon>
        <taxon>Eurotiomycetes</taxon>
        <taxon>Eurotiomycetidae</taxon>
        <taxon>Eurotiales</taxon>
        <taxon>Aspergillaceae</taxon>
        <taxon>Aspergillus</taxon>
        <taxon>Aspergillus subgen. Nidulantes</taxon>
    </lineage>
</organism>
<reference evidence="4 5" key="1">
    <citation type="submission" date="2024-07" db="EMBL/GenBank/DDBJ databases">
        <title>Section-level genome sequencing and comparative genomics of Aspergillus sections Usti and Cavernicolus.</title>
        <authorList>
            <consortium name="Lawrence Berkeley National Laboratory"/>
            <person name="Nybo J.L."/>
            <person name="Vesth T.C."/>
            <person name="Theobald S."/>
            <person name="Frisvad J.C."/>
            <person name="Larsen T.O."/>
            <person name="Kjaerboelling I."/>
            <person name="Rothschild-Mancinelli K."/>
            <person name="Lyhne E.K."/>
            <person name="Kogle M.E."/>
            <person name="Barry K."/>
            <person name="Clum A."/>
            <person name="Na H."/>
            <person name="Ledsgaard L."/>
            <person name="Lin J."/>
            <person name="Lipzen A."/>
            <person name="Kuo A."/>
            <person name="Riley R."/>
            <person name="Mondo S."/>
            <person name="Labutti K."/>
            <person name="Haridas S."/>
            <person name="Pangalinan J."/>
            <person name="Salamov A.A."/>
            <person name="Simmons B.A."/>
            <person name="Magnuson J.K."/>
            <person name="Chen J."/>
            <person name="Drula E."/>
            <person name="Henrissat B."/>
            <person name="Wiebenga A."/>
            <person name="Lubbers R.J."/>
            <person name="Gomes A.C."/>
            <person name="Makela M.R."/>
            <person name="Stajich J."/>
            <person name="Grigoriev I.V."/>
            <person name="Mortensen U.H."/>
            <person name="De Vries R.P."/>
            <person name="Baker S.E."/>
            <person name="Andersen M.R."/>
        </authorList>
    </citation>
    <scope>NUCLEOTIDE SEQUENCE [LARGE SCALE GENOMIC DNA]</scope>
    <source>
        <strain evidence="4 5">CBS 588.65</strain>
    </source>
</reference>
<dbReference type="InterPro" id="IPR012334">
    <property type="entry name" value="Pectin_lyas_fold"/>
</dbReference>
<evidence type="ECO:0000256" key="2">
    <source>
        <dbReference type="ARBA" id="ARBA00022525"/>
    </source>
</evidence>
<sequence length="261" mass="28187">MGDGTTDDTDALQSVTDTAAASDKVVFFDAGIIGEAFPVILSSGEFFNNQDEPKPVIQVRQPGEKGHVELSDLVISTQGTQAGATPSEYNLASPSDPSGLWEMHARVGGFVLSADDCVVCQTPETVITEADPKCTVAYMLMHVTPSASNLYLENTWLWVSDHDIDVQTEADGGQITLYSGRGFEHREHRGKHLAVWCIRRTQRAVRVPVVSTKNVYMGQIQTEIAVRPPSIVCLSVIPPSSLSFTGSHPCRISNVGNAATR</sequence>
<keyword evidence="2" id="KW-0964">Secreted</keyword>
<dbReference type="Proteomes" id="UP001610334">
    <property type="component" value="Unassembled WGS sequence"/>
</dbReference>
<dbReference type="Gene3D" id="2.160.20.10">
    <property type="entry name" value="Single-stranded right-handed beta-helix, Pectin lyase-like"/>
    <property type="match status" value="1"/>
</dbReference>
<dbReference type="SUPFAM" id="SSF51126">
    <property type="entry name" value="Pectin lyase-like"/>
    <property type="match status" value="1"/>
</dbReference>